<dbReference type="Proteomes" id="UP000006327">
    <property type="component" value="Unassembled WGS sequence"/>
</dbReference>
<dbReference type="AlphaFoldDB" id="K6YVF9"/>
<protein>
    <submittedName>
        <fullName evidence="1">Uncharacterized protein</fullName>
    </submittedName>
</protein>
<dbReference type="OrthoDB" id="9896523at2"/>
<reference evidence="1 2" key="1">
    <citation type="journal article" date="2017" name="Antonie Van Leeuwenhoek">
        <title>Rhizobium rhizosphaerae sp. nov., a novel species isolated from rice rhizosphere.</title>
        <authorList>
            <person name="Zhao J.J."/>
            <person name="Zhang J."/>
            <person name="Zhang R.J."/>
            <person name="Zhang C.W."/>
            <person name="Yin H.Q."/>
            <person name="Zhang X.X."/>
        </authorList>
    </citation>
    <scope>NUCLEOTIDE SEQUENCE [LARGE SCALE GENOMIC DNA]</scope>
    <source>
        <strain evidence="1 2">BSs20135</strain>
    </source>
</reference>
<comment type="caution">
    <text evidence="1">The sequence shown here is derived from an EMBL/GenBank/DDBJ whole genome shotgun (WGS) entry which is preliminary data.</text>
</comment>
<keyword evidence="2" id="KW-1185">Reference proteome</keyword>
<sequence length="63" mass="7166">MSDEELSPFWVNTNEGQYQVVDGSDRTWLETSHAATAEHYVDLLNKAFKSGFKKGFRKARAAE</sequence>
<gene>
    <name evidence="1" type="ORF">GARC_5227</name>
</gene>
<name>K6YVF9_9ALTE</name>
<accession>K6YVF9</accession>
<dbReference type="EMBL" id="BAEO01000068">
    <property type="protein sequence ID" value="GAC22162.1"/>
    <property type="molecule type" value="Genomic_DNA"/>
</dbReference>
<evidence type="ECO:0000313" key="2">
    <source>
        <dbReference type="Proteomes" id="UP000006327"/>
    </source>
</evidence>
<dbReference type="RefSeq" id="WP_007625809.1">
    <property type="nucleotide sequence ID" value="NZ_BAEO01000068.1"/>
</dbReference>
<evidence type="ECO:0000313" key="1">
    <source>
        <dbReference type="EMBL" id="GAC22162.1"/>
    </source>
</evidence>
<organism evidence="1 2">
    <name type="scientific">Paraglaciecola arctica BSs20135</name>
    <dbReference type="NCBI Taxonomy" id="493475"/>
    <lineage>
        <taxon>Bacteria</taxon>
        <taxon>Pseudomonadati</taxon>
        <taxon>Pseudomonadota</taxon>
        <taxon>Gammaproteobacteria</taxon>
        <taxon>Alteromonadales</taxon>
        <taxon>Alteromonadaceae</taxon>
        <taxon>Paraglaciecola</taxon>
    </lineage>
</organism>
<proteinExistence type="predicted"/>